<dbReference type="PANTHER" id="PTHR30160">
    <property type="entry name" value="TETRAACYLDISACCHARIDE 4'-KINASE-RELATED"/>
    <property type="match status" value="1"/>
</dbReference>
<dbReference type="PANTHER" id="PTHR30160:SF1">
    <property type="entry name" value="LIPOPOLYSACCHARIDE 1,2-N-ACETYLGLUCOSAMINETRANSFERASE-RELATED"/>
    <property type="match status" value="1"/>
</dbReference>
<dbReference type="CDD" id="cd03789">
    <property type="entry name" value="GT9_LPS_heptosyltransferase"/>
    <property type="match status" value="1"/>
</dbReference>
<dbReference type="RefSeq" id="WP_132871448.1">
    <property type="nucleotide sequence ID" value="NZ_SMGG01000003.1"/>
</dbReference>
<sequence length="310" mass="34708">MKVLFVRFSSLGDIILTTGVIRKFKELFPDAQADVLTYAPFAEVYKGLPFVNRVLSYDKKDGIIAYFSLIQKEAEEYDHIFDLHGKLLSMFLRFHAQADYHKYMKDSAARRRFVKTGKRDPRLDIHVVQKYFEPVAETFNVPMPELEELRPVLASKAEPVKGHILVHPFASKYTKTYPFAGELAELLLQNGYTPVFVGDGKAPDVDGIINKTGKTTIRELFDNIAACEKVISTDSGPLHIATALGRPTVAVFGSTTKDFGFYPSFGGVRVVEDNSVSCRPCHVHGQDACPKGHFDCMMHLTPEKVLEALS</sequence>
<dbReference type="AlphaFoldDB" id="A0A4R1KBA6"/>
<evidence type="ECO:0000256" key="2">
    <source>
        <dbReference type="ARBA" id="ARBA00022679"/>
    </source>
</evidence>
<dbReference type="InterPro" id="IPR002201">
    <property type="entry name" value="Glyco_trans_9"/>
</dbReference>
<dbReference type="GO" id="GO:0008713">
    <property type="term" value="F:ADP-heptose-lipopolysaccharide heptosyltransferase activity"/>
    <property type="evidence" value="ECO:0007669"/>
    <property type="project" value="TreeGrafter"/>
</dbReference>
<keyword evidence="2 3" id="KW-0808">Transferase</keyword>
<organism evidence="3 4">
    <name type="scientific">Seleniivibrio woodruffii</name>
    <dbReference type="NCBI Taxonomy" id="1078050"/>
    <lineage>
        <taxon>Bacteria</taxon>
        <taxon>Pseudomonadati</taxon>
        <taxon>Deferribacterota</taxon>
        <taxon>Deferribacteres</taxon>
        <taxon>Deferribacterales</taxon>
        <taxon>Geovibrionaceae</taxon>
        <taxon>Seleniivibrio</taxon>
    </lineage>
</organism>
<dbReference type="EMBL" id="SMGG01000003">
    <property type="protein sequence ID" value="TCK61838.1"/>
    <property type="molecule type" value="Genomic_DNA"/>
</dbReference>
<comment type="caution">
    <text evidence="3">The sequence shown here is derived from an EMBL/GenBank/DDBJ whole genome shotgun (WGS) entry which is preliminary data.</text>
</comment>
<protein>
    <submittedName>
        <fullName evidence="3">Heptosyltransferase-2</fullName>
    </submittedName>
</protein>
<evidence type="ECO:0000313" key="4">
    <source>
        <dbReference type="Proteomes" id="UP000294614"/>
    </source>
</evidence>
<dbReference type="InterPro" id="IPR051199">
    <property type="entry name" value="LPS_LOS_Heptosyltrfase"/>
</dbReference>
<reference evidence="3 4" key="1">
    <citation type="submission" date="2019-03" db="EMBL/GenBank/DDBJ databases">
        <title>Genomic Encyclopedia of Type Strains, Phase IV (KMG-IV): sequencing the most valuable type-strain genomes for metagenomic binning, comparative biology and taxonomic classification.</title>
        <authorList>
            <person name="Goeker M."/>
        </authorList>
    </citation>
    <scope>NUCLEOTIDE SEQUENCE [LARGE SCALE GENOMIC DNA]</scope>
    <source>
        <strain evidence="3 4">DSM 24984</strain>
    </source>
</reference>
<gene>
    <name evidence="3" type="ORF">C8D98_0344</name>
</gene>
<keyword evidence="1" id="KW-0328">Glycosyltransferase</keyword>
<dbReference type="Gene3D" id="3.40.50.2000">
    <property type="entry name" value="Glycogen Phosphorylase B"/>
    <property type="match status" value="2"/>
</dbReference>
<dbReference type="Proteomes" id="UP000294614">
    <property type="component" value="Unassembled WGS sequence"/>
</dbReference>
<dbReference type="OrthoDB" id="9768048at2"/>
<dbReference type="Pfam" id="PF01075">
    <property type="entry name" value="Glyco_transf_9"/>
    <property type="match status" value="1"/>
</dbReference>
<keyword evidence="4" id="KW-1185">Reference proteome</keyword>
<evidence type="ECO:0000313" key="3">
    <source>
        <dbReference type="EMBL" id="TCK61838.1"/>
    </source>
</evidence>
<proteinExistence type="predicted"/>
<accession>A0A4R1KBA6</accession>
<dbReference type="GO" id="GO:0005829">
    <property type="term" value="C:cytosol"/>
    <property type="evidence" value="ECO:0007669"/>
    <property type="project" value="TreeGrafter"/>
</dbReference>
<dbReference type="SUPFAM" id="SSF53756">
    <property type="entry name" value="UDP-Glycosyltransferase/glycogen phosphorylase"/>
    <property type="match status" value="1"/>
</dbReference>
<name>A0A4R1KBA6_9BACT</name>
<evidence type="ECO:0000256" key="1">
    <source>
        <dbReference type="ARBA" id="ARBA00022676"/>
    </source>
</evidence>
<dbReference type="GO" id="GO:0009244">
    <property type="term" value="P:lipopolysaccharide core region biosynthetic process"/>
    <property type="evidence" value="ECO:0007669"/>
    <property type="project" value="TreeGrafter"/>
</dbReference>